<evidence type="ECO:0000313" key="2">
    <source>
        <dbReference type="EMBL" id="CEK94826.1"/>
    </source>
</evidence>
<reference evidence="4" key="1">
    <citation type="submission" date="2014-12" db="EMBL/GenBank/DDBJ databases">
        <title>Insight into the proteome of Arion vulgaris.</title>
        <authorList>
            <person name="Aradska J."/>
            <person name="Bulat T."/>
            <person name="Smidak R."/>
            <person name="Sarate P."/>
            <person name="Gangsoo J."/>
            <person name="Sialana F."/>
            <person name="Bilban M."/>
            <person name="Lubec G."/>
        </authorList>
    </citation>
    <scope>NUCLEOTIDE SEQUENCE</scope>
    <source>
        <tissue evidence="4">Skin</tissue>
    </source>
</reference>
<evidence type="ECO:0000313" key="3">
    <source>
        <dbReference type="EMBL" id="CEK94830.1"/>
    </source>
</evidence>
<dbReference type="AlphaFoldDB" id="A0A0B7BR39"/>
<dbReference type="EMBL" id="HACG01047949">
    <property type="protein sequence ID" value="CEK94814.1"/>
    <property type="molecule type" value="Transcribed_RNA"/>
</dbReference>
<dbReference type="EMBL" id="HACG01047961">
    <property type="protein sequence ID" value="CEK94826.1"/>
    <property type="molecule type" value="Transcribed_RNA"/>
</dbReference>
<protein>
    <submittedName>
        <fullName evidence="4">Uncharacterized protein</fullName>
    </submittedName>
</protein>
<sequence length="67" mass="7587">MGITTKEQSGSYGLTDLHHLQLQDSTLQVVIKALETDTPVDTTTWSRESQQLWLSMISFAPKRGYFV</sequence>
<dbReference type="EMBL" id="HACG01047966">
    <property type="protein sequence ID" value="CEK94831.1"/>
    <property type="molecule type" value="Transcribed_RNA"/>
</dbReference>
<organism evidence="4">
    <name type="scientific">Arion vulgaris</name>
    <dbReference type="NCBI Taxonomy" id="1028688"/>
    <lineage>
        <taxon>Eukaryota</taxon>
        <taxon>Metazoa</taxon>
        <taxon>Spiralia</taxon>
        <taxon>Lophotrochozoa</taxon>
        <taxon>Mollusca</taxon>
        <taxon>Gastropoda</taxon>
        <taxon>Heterobranchia</taxon>
        <taxon>Euthyneura</taxon>
        <taxon>Panpulmonata</taxon>
        <taxon>Eupulmonata</taxon>
        <taxon>Stylommatophora</taxon>
        <taxon>Helicina</taxon>
        <taxon>Arionoidea</taxon>
        <taxon>Arionidae</taxon>
        <taxon>Arion</taxon>
    </lineage>
</organism>
<evidence type="ECO:0000313" key="4">
    <source>
        <dbReference type="EMBL" id="CEK94831.1"/>
    </source>
</evidence>
<dbReference type="EMBL" id="HACG01047965">
    <property type="protein sequence ID" value="CEK94830.1"/>
    <property type="molecule type" value="Transcribed_RNA"/>
</dbReference>
<gene>
    <name evidence="4" type="primary">ORF204056</name>
    <name evidence="1" type="synonym">ORF203992</name>
    <name evidence="2" type="synonym">ORF204038</name>
    <name evidence="3" type="synonym">ORF204051</name>
</gene>
<evidence type="ECO:0000313" key="1">
    <source>
        <dbReference type="EMBL" id="CEK94814.1"/>
    </source>
</evidence>
<proteinExistence type="predicted"/>
<accession>A0A0B7BR39</accession>
<name>A0A0B7BR39_9EUPU</name>